<proteinExistence type="predicted"/>
<name>A0A518BHX5_9BACT</name>
<reference evidence="2 3" key="1">
    <citation type="submission" date="2019-02" db="EMBL/GenBank/DDBJ databases">
        <title>Deep-cultivation of Planctomycetes and their phenomic and genomic characterization uncovers novel biology.</title>
        <authorList>
            <person name="Wiegand S."/>
            <person name="Jogler M."/>
            <person name="Boedeker C."/>
            <person name="Pinto D."/>
            <person name="Vollmers J."/>
            <person name="Rivas-Marin E."/>
            <person name="Kohn T."/>
            <person name="Peeters S.H."/>
            <person name="Heuer A."/>
            <person name="Rast P."/>
            <person name="Oberbeckmann S."/>
            <person name="Bunk B."/>
            <person name="Jeske O."/>
            <person name="Meyerdierks A."/>
            <person name="Storesund J.E."/>
            <person name="Kallscheuer N."/>
            <person name="Luecker S."/>
            <person name="Lage O.M."/>
            <person name="Pohl T."/>
            <person name="Merkel B.J."/>
            <person name="Hornburger P."/>
            <person name="Mueller R.-W."/>
            <person name="Bruemmer F."/>
            <person name="Labrenz M."/>
            <person name="Spormann A.M."/>
            <person name="Op den Camp H."/>
            <person name="Overmann J."/>
            <person name="Amann R."/>
            <person name="Jetten M.S.M."/>
            <person name="Mascher T."/>
            <person name="Medema M.H."/>
            <person name="Devos D.P."/>
            <person name="Kaster A.-K."/>
            <person name="Ovreas L."/>
            <person name="Rohde M."/>
            <person name="Galperin M.Y."/>
            <person name="Jogler C."/>
        </authorList>
    </citation>
    <scope>NUCLEOTIDE SEQUENCE [LARGE SCALE GENOMIC DNA]</scope>
    <source>
        <strain evidence="2 3">Pla133</strain>
    </source>
</reference>
<keyword evidence="3" id="KW-1185">Reference proteome</keyword>
<gene>
    <name evidence="2" type="ORF">Pla133_16420</name>
</gene>
<dbReference type="RefSeq" id="WP_145064391.1">
    <property type="nucleotide sequence ID" value="NZ_CP036287.1"/>
</dbReference>
<sequence length="203" mass="22398">MPTLAPLIAACIRRIDAGLDPCADDLEQLAIALDNEPSEQELLSIGRLISDPRRANHLGELVDAIHRAFERTPRARRRFEQDVAVPGLRRAPQSAPRDRELVGLYAWTEHGDETSFALTNTVLLLLAPEGHFARGPADPAAKPSDGLTGQDAGDRGVWSSARGRLLLASDVGRHESYAFVRKARSLHLTDDHRVRRLLRPITD</sequence>
<dbReference type="EMBL" id="CP036287">
    <property type="protein sequence ID" value="QDU66566.1"/>
    <property type="molecule type" value="Genomic_DNA"/>
</dbReference>
<evidence type="ECO:0000313" key="2">
    <source>
        <dbReference type="EMBL" id="QDU66566.1"/>
    </source>
</evidence>
<dbReference type="Proteomes" id="UP000316921">
    <property type="component" value="Chromosome"/>
</dbReference>
<protein>
    <submittedName>
        <fullName evidence="2">Uncharacterized protein</fullName>
    </submittedName>
</protein>
<accession>A0A518BHX5</accession>
<evidence type="ECO:0000313" key="3">
    <source>
        <dbReference type="Proteomes" id="UP000316921"/>
    </source>
</evidence>
<dbReference type="AlphaFoldDB" id="A0A518BHX5"/>
<organism evidence="2 3">
    <name type="scientific">Engelhardtia mirabilis</name>
    <dbReference type="NCBI Taxonomy" id="2528011"/>
    <lineage>
        <taxon>Bacteria</taxon>
        <taxon>Pseudomonadati</taxon>
        <taxon>Planctomycetota</taxon>
        <taxon>Planctomycetia</taxon>
        <taxon>Planctomycetia incertae sedis</taxon>
        <taxon>Engelhardtia</taxon>
    </lineage>
</organism>
<evidence type="ECO:0000256" key="1">
    <source>
        <dbReference type="SAM" id="MobiDB-lite"/>
    </source>
</evidence>
<feature type="region of interest" description="Disordered" evidence="1">
    <location>
        <begin position="135"/>
        <end position="155"/>
    </location>
</feature>
<dbReference type="KEGG" id="pbap:Pla133_16420"/>